<proteinExistence type="predicted"/>
<reference evidence="2 3" key="1">
    <citation type="submission" date="2024-09" db="EMBL/GenBank/DDBJ databases">
        <authorList>
            <person name="Sun Q."/>
            <person name="Mori K."/>
        </authorList>
    </citation>
    <scope>NUCLEOTIDE SEQUENCE [LARGE SCALE GENOMIC DNA]</scope>
    <source>
        <strain evidence="2 3">TISTR 1856</strain>
    </source>
</reference>
<name>A0ABV5LSF1_9ACTN</name>
<dbReference type="PANTHER" id="PTHR12993">
    <property type="entry name" value="N-ACETYLGLUCOSAMINYL-PHOSPHATIDYLINOSITOL DE-N-ACETYLASE-RELATED"/>
    <property type="match status" value="1"/>
</dbReference>
<dbReference type="EMBL" id="JBHMDM010000004">
    <property type="protein sequence ID" value="MFB9377027.1"/>
    <property type="molecule type" value="Genomic_DNA"/>
</dbReference>
<organism evidence="2 3">
    <name type="scientific">Kineococcus gynurae</name>
    <dbReference type="NCBI Taxonomy" id="452979"/>
    <lineage>
        <taxon>Bacteria</taxon>
        <taxon>Bacillati</taxon>
        <taxon>Actinomycetota</taxon>
        <taxon>Actinomycetes</taxon>
        <taxon>Kineosporiales</taxon>
        <taxon>Kineosporiaceae</taxon>
        <taxon>Kineococcus</taxon>
    </lineage>
</organism>
<protein>
    <submittedName>
        <fullName evidence="2">PIG-L deacetylase family protein</fullName>
        <ecNumber evidence="2">3.5.1.-</ecNumber>
    </submittedName>
</protein>
<dbReference type="Gene3D" id="3.40.50.10320">
    <property type="entry name" value="LmbE-like"/>
    <property type="match status" value="1"/>
</dbReference>
<dbReference type="GO" id="GO:0016787">
    <property type="term" value="F:hydrolase activity"/>
    <property type="evidence" value="ECO:0007669"/>
    <property type="project" value="UniProtKB-KW"/>
</dbReference>
<keyword evidence="3" id="KW-1185">Reference proteome</keyword>
<evidence type="ECO:0000313" key="2">
    <source>
        <dbReference type="EMBL" id="MFB9377027.1"/>
    </source>
</evidence>
<comment type="caution">
    <text evidence="2">The sequence shown here is derived from an EMBL/GenBank/DDBJ whole genome shotgun (WGS) entry which is preliminary data.</text>
</comment>
<dbReference type="EC" id="3.5.1.-" evidence="2"/>
<evidence type="ECO:0000313" key="3">
    <source>
        <dbReference type="Proteomes" id="UP001589748"/>
    </source>
</evidence>
<dbReference type="PANTHER" id="PTHR12993:SF11">
    <property type="entry name" value="N-ACETYLGLUCOSAMINYL-PHOSPHATIDYLINOSITOL DE-N-ACETYLASE"/>
    <property type="match status" value="1"/>
</dbReference>
<dbReference type="Proteomes" id="UP001589748">
    <property type="component" value="Unassembled WGS sequence"/>
</dbReference>
<dbReference type="InterPro" id="IPR003737">
    <property type="entry name" value="GlcNAc_PI_deacetylase-related"/>
</dbReference>
<keyword evidence="1" id="KW-0862">Zinc</keyword>
<dbReference type="SUPFAM" id="SSF102588">
    <property type="entry name" value="LmbE-like"/>
    <property type="match status" value="1"/>
</dbReference>
<evidence type="ECO:0000256" key="1">
    <source>
        <dbReference type="ARBA" id="ARBA00022833"/>
    </source>
</evidence>
<gene>
    <name evidence="2" type="ORF">ACFFVI_08600</name>
</gene>
<dbReference type="Pfam" id="PF02585">
    <property type="entry name" value="PIG-L"/>
    <property type="match status" value="1"/>
</dbReference>
<accession>A0ABV5LSF1</accession>
<dbReference type="RefSeq" id="WP_380135285.1">
    <property type="nucleotide sequence ID" value="NZ_JBHLUI010000003.1"/>
</dbReference>
<sequence length="284" mass="29727">MPTADDRFVLVAFHAHPDDEALLTGGTLARAAAEGHRVVLVTATDGDAGLAADEPGAGLGRRRVEELMDSAAALGVHRVVRLGHLDSGFAGPGAGGATGTGAGEVFSRLPVEQVAHELAAVLREEGADVLTGYDPAGGYGHVDHVHVHRVAQRAAVLAGTRVLLEATVDRTLIRRGVRLARLVPGFVSDATAHGLGAGFSDRADITHRVDVREHLGAKRAALRAHTSQTETRSARRALRGVGLLGALPRPLADVVLGREWFVERGRRGPVTGDVFASLRRVSDG</sequence>
<keyword evidence="2" id="KW-0378">Hydrolase</keyword>
<dbReference type="InterPro" id="IPR024078">
    <property type="entry name" value="LmbE-like_dom_sf"/>
</dbReference>